<gene>
    <name evidence="5" type="primary">dnaB</name>
    <name evidence="5" type="ORF">QX99_01761</name>
</gene>
<dbReference type="AlphaFoldDB" id="A0A0D1LXH5"/>
<reference evidence="5 6" key="1">
    <citation type="journal article" date="2015" name="Microbiology (Mosc.)">
        <title>Genomics of the Weissella cibaria species with an examination of its metabolic traits.</title>
        <authorList>
            <person name="Lynch K.M."/>
            <person name="Lucid A."/>
            <person name="Arendt E.K."/>
            <person name="Sleator R.D."/>
            <person name="Lucey B."/>
            <person name="Coffey A."/>
        </authorList>
    </citation>
    <scope>NUCLEOTIDE SEQUENCE [LARGE SCALE GENOMIC DNA]</scope>
    <source>
        <strain evidence="5 6">MG1</strain>
    </source>
</reference>
<evidence type="ECO:0000313" key="6">
    <source>
        <dbReference type="Proteomes" id="UP000032287"/>
    </source>
</evidence>
<evidence type="ECO:0000259" key="3">
    <source>
        <dbReference type="Pfam" id="PF07261"/>
    </source>
</evidence>
<feature type="region of interest" description="Disordered" evidence="2">
    <location>
        <begin position="387"/>
        <end position="451"/>
    </location>
</feature>
<dbReference type="Pfam" id="PF07261">
    <property type="entry name" value="DnaB_2"/>
    <property type="match status" value="1"/>
</dbReference>
<dbReference type="KEGG" id="wcb:AO080_08095"/>
<evidence type="ECO:0000256" key="1">
    <source>
        <dbReference type="ARBA" id="ARBA00093462"/>
    </source>
</evidence>
<sequence length="451" mass="50566">MTEFSIRQRYRLIYDEPINLAAVQSLTKVYLPIIGRDAFTLYLNWAMLGESTDAANQHADLLDELAMSQQTFLTAREKLEGMGLLKTYQQETSFGVQWAYQLFPPMAMKAFLADIMLSSLLHHYLGDDLFERLIAETKPNETTIPGQNVSKSFFDMMGQESFQRLPAAPFQSDDTKSTLQREIAASDQQLNITLMADMLQSFGITQNDLRQNQADLIIQKSLYGLSDVELVRLIQGTVDASGKLSITNLRQTLRRTYEQGQRVSDAVQQVTESQPKATTPNEPVATGNPAAGIIQTARTTAPLVFLKSLRENAGGFVTDNEVRALNDIAQLDKINPEVLNIMLFELTVVEKRTNLSKALLQTIVNDWAQAGVTTAVDAMTYLQKRTKQRQEKAQQSGKSGAKRWQRKEPVVKETRPDWENQKATAVSNEDAAAAKNALAELRARRQQSKKE</sequence>
<feature type="domain" description="DnaB/C C-terminal" evidence="3">
    <location>
        <begin position="308"/>
        <end position="381"/>
    </location>
</feature>
<dbReference type="OrthoDB" id="2082007at2"/>
<feature type="compositionally biased region" description="Basic and acidic residues" evidence="2">
    <location>
        <begin position="406"/>
        <end position="420"/>
    </location>
</feature>
<feature type="domain" description="Replicative helicase loading/DNA remodeling protein DnaB N-terminal winged helix" evidence="4">
    <location>
        <begin position="8"/>
        <end position="254"/>
    </location>
</feature>
<dbReference type="Proteomes" id="UP000032287">
    <property type="component" value="Unassembled WGS sequence"/>
</dbReference>
<name>A0A0D1LXH5_9LACO</name>
<protein>
    <submittedName>
        <fullName evidence="5">DnaB protein</fullName>
    </submittedName>
</protein>
<feature type="compositionally biased region" description="Low complexity" evidence="2">
    <location>
        <begin position="428"/>
        <end position="440"/>
    </location>
</feature>
<organism evidence="5 6">
    <name type="scientific">Weissella cibaria</name>
    <dbReference type="NCBI Taxonomy" id="137591"/>
    <lineage>
        <taxon>Bacteria</taxon>
        <taxon>Bacillati</taxon>
        <taxon>Bacillota</taxon>
        <taxon>Bacilli</taxon>
        <taxon>Lactobacillales</taxon>
        <taxon>Lactobacillaceae</taxon>
        <taxon>Weissella</taxon>
    </lineage>
</organism>
<dbReference type="RefSeq" id="WP_043709734.1">
    <property type="nucleotide sequence ID" value="NZ_CP012873.1"/>
</dbReference>
<proteinExistence type="inferred from homology"/>
<keyword evidence="6" id="KW-1185">Reference proteome</keyword>
<dbReference type="STRING" id="137591.AO080_08095"/>
<dbReference type="Pfam" id="PF25888">
    <property type="entry name" value="WHD_DnaB"/>
    <property type="match status" value="1"/>
</dbReference>
<comment type="similarity">
    <text evidence="1">Belongs to the DnaB/DnaD family.</text>
</comment>
<dbReference type="eggNOG" id="COG3611">
    <property type="taxonomic scope" value="Bacteria"/>
</dbReference>
<dbReference type="PATRIC" id="fig|137591.25.peg.1732"/>
<dbReference type="InterPro" id="IPR006343">
    <property type="entry name" value="DnaB/C_C"/>
</dbReference>
<accession>A0A0D1LXH5</accession>
<dbReference type="EMBL" id="JWHU01000034">
    <property type="protein sequence ID" value="KIU19740.1"/>
    <property type="molecule type" value="Genomic_DNA"/>
</dbReference>
<evidence type="ECO:0000256" key="2">
    <source>
        <dbReference type="SAM" id="MobiDB-lite"/>
    </source>
</evidence>
<evidence type="ECO:0000313" key="5">
    <source>
        <dbReference type="EMBL" id="KIU19740.1"/>
    </source>
</evidence>
<dbReference type="InterPro" id="IPR058660">
    <property type="entry name" value="WHD_DnaB"/>
</dbReference>
<comment type="caution">
    <text evidence="5">The sequence shown here is derived from an EMBL/GenBank/DDBJ whole genome shotgun (WGS) entry which is preliminary data.</text>
</comment>
<evidence type="ECO:0000259" key="4">
    <source>
        <dbReference type="Pfam" id="PF25888"/>
    </source>
</evidence>